<protein>
    <submittedName>
        <fullName evidence="4">IS3 family transposase</fullName>
    </submittedName>
</protein>
<name>A0A2K2U1H5_9ACTN</name>
<dbReference type="SUPFAM" id="SSF46689">
    <property type="entry name" value="Homeodomain-like"/>
    <property type="match status" value="1"/>
</dbReference>
<dbReference type="InterPro" id="IPR025948">
    <property type="entry name" value="HTH-like_dom"/>
</dbReference>
<evidence type="ECO:0000313" key="4">
    <source>
        <dbReference type="EMBL" id="PNV64165.1"/>
    </source>
</evidence>
<comment type="caution">
    <text evidence="4">The sequence shown here is derived from an EMBL/GenBank/DDBJ whole genome shotgun (WGS) entry which is preliminary data.</text>
</comment>
<dbReference type="InterPro" id="IPR012337">
    <property type="entry name" value="RNaseH-like_sf"/>
</dbReference>
<feature type="coiled-coil region" evidence="2">
    <location>
        <begin position="121"/>
        <end position="148"/>
    </location>
</feature>
<dbReference type="InterPro" id="IPR001584">
    <property type="entry name" value="Integrase_cat-core"/>
</dbReference>
<dbReference type="GO" id="GO:0003676">
    <property type="term" value="F:nucleic acid binding"/>
    <property type="evidence" value="ECO:0007669"/>
    <property type="project" value="InterPro"/>
</dbReference>
<dbReference type="EMBL" id="PPEL01000161">
    <property type="protein sequence ID" value="PNV64165.1"/>
    <property type="molecule type" value="Genomic_DNA"/>
</dbReference>
<sequence length="476" mass="51153">MYPLETRELAVEAVAAGFSLTEAAELAGCSRTAVVNWAKAAGVAPPPRKKAVYLPFDRKMELVARLEAGERAADLAAEAGVTAAAVSGWRRRLREEGALSLMTDSDIAARAPEPREAPSELEELRARCEELELRNAVLEGTIDILKKDPGADLSALTAAERAALADRLRGRFGLRAALAALSLPRSTFYDRLAAASAPDPYAALRPLVRAAFEASGGAYGYRRVRAELARGAGAPQRARGAAGLDPARPVAVSEKVVRRIMAEEGLRARAPRAARYSSYAGEEGRAAAPNLLLVDAGRDLHDFSAAAPGEVLVTDITEFRLPDDPRKVYLSPAVDLFDGDVAAFSVGTSPSKALVAEMLAGAVAAAGGGFTLHSDRGWHYRTPDWVRACGEAGVERSMSRKGHSPDNAACEGFFGRLKVEFFHGRDWRGVSAERFAAELAEWIRWYREGRLKAFDEGGRKVYDTIAGRRRRLGLAA</sequence>
<dbReference type="Pfam" id="PF00665">
    <property type="entry name" value="rve"/>
    <property type="match status" value="1"/>
</dbReference>
<dbReference type="Gene3D" id="3.30.420.10">
    <property type="entry name" value="Ribonuclease H-like superfamily/Ribonuclease H"/>
    <property type="match status" value="1"/>
</dbReference>
<dbReference type="PANTHER" id="PTHR46889:SF4">
    <property type="entry name" value="TRANSPOSASE INSO FOR INSERTION SEQUENCE ELEMENT IS911B-RELATED"/>
    <property type="match status" value="1"/>
</dbReference>
<dbReference type="Proteomes" id="UP000236488">
    <property type="component" value="Unassembled WGS sequence"/>
</dbReference>
<organism evidence="4 5">
    <name type="scientific">Rubneribacter badeniensis</name>
    <dbReference type="NCBI Taxonomy" id="2070688"/>
    <lineage>
        <taxon>Bacteria</taxon>
        <taxon>Bacillati</taxon>
        <taxon>Actinomycetota</taxon>
        <taxon>Coriobacteriia</taxon>
        <taxon>Eggerthellales</taxon>
        <taxon>Eggerthellaceae</taxon>
        <taxon>Rubneribacter</taxon>
    </lineage>
</organism>
<proteinExistence type="predicted"/>
<evidence type="ECO:0000313" key="5">
    <source>
        <dbReference type="Proteomes" id="UP000236488"/>
    </source>
</evidence>
<evidence type="ECO:0000256" key="1">
    <source>
        <dbReference type="ARBA" id="ARBA00002286"/>
    </source>
</evidence>
<dbReference type="AlphaFoldDB" id="A0A2K2U1H5"/>
<dbReference type="InterPro" id="IPR036397">
    <property type="entry name" value="RNaseH_sf"/>
</dbReference>
<feature type="domain" description="Integrase catalytic" evidence="3">
    <location>
        <begin position="304"/>
        <end position="469"/>
    </location>
</feature>
<dbReference type="GO" id="GO:0015074">
    <property type="term" value="P:DNA integration"/>
    <property type="evidence" value="ECO:0007669"/>
    <property type="project" value="InterPro"/>
</dbReference>
<dbReference type="Pfam" id="PF13333">
    <property type="entry name" value="rve_2"/>
    <property type="match status" value="1"/>
</dbReference>
<dbReference type="RefSeq" id="WP_092197605.1">
    <property type="nucleotide sequence ID" value="NZ_PPEL01000161.1"/>
</dbReference>
<evidence type="ECO:0000259" key="3">
    <source>
        <dbReference type="PROSITE" id="PS50994"/>
    </source>
</evidence>
<keyword evidence="5" id="KW-1185">Reference proteome</keyword>
<dbReference type="InterPro" id="IPR048020">
    <property type="entry name" value="Transpos_IS3"/>
</dbReference>
<dbReference type="PANTHER" id="PTHR46889">
    <property type="entry name" value="TRANSPOSASE INSF FOR INSERTION SEQUENCE IS3B-RELATED"/>
    <property type="match status" value="1"/>
</dbReference>
<comment type="function">
    <text evidence="1">Involved in the transposition of the insertion sequence.</text>
</comment>
<dbReference type="InterPro" id="IPR050900">
    <property type="entry name" value="Transposase_IS3/IS150/IS904"/>
</dbReference>
<keyword evidence="2" id="KW-0175">Coiled coil</keyword>
<dbReference type="NCBIfam" id="NF033516">
    <property type="entry name" value="transpos_IS3"/>
    <property type="match status" value="1"/>
</dbReference>
<dbReference type="PROSITE" id="PS50994">
    <property type="entry name" value="INTEGRASE"/>
    <property type="match status" value="1"/>
</dbReference>
<evidence type="ECO:0000256" key="2">
    <source>
        <dbReference type="SAM" id="Coils"/>
    </source>
</evidence>
<reference evidence="4 5" key="1">
    <citation type="journal article" date="2018" name="Int. J. Syst. Evol. Microbiol.">
        <title>Rubneribacter badeniensis gen. nov., sp. nov. and Enteroscipio rubneri gen. nov., sp. nov., new members of the Eggerthellaceae isolated from human faeces.</title>
        <authorList>
            <person name="Danylec N."/>
            <person name="Gobl A."/>
            <person name="Stoll D.A."/>
            <person name="Hetzer B."/>
            <person name="Kulling S.E."/>
            <person name="Huch M."/>
        </authorList>
    </citation>
    <scope>NUCLEOTIDE SEQUENCE [LARGE SCALE GENOMIC DNA]</scope>
    <source>
        <strain evidence="4 5">ResAG-85</strain>
    </source>
</reference>
<accession>A0A2K2U1H5</accession>
<dbReference type="Pfam" id="PF13276">
    <property type="entry name" value="HTH_21"/>
    <property type="match status" value="1"/>
</dbReference>
<gene>
    <name evidence="4" type="ORF">C2L80_13445</name>
</gene>
<dbReference type="InterPro" id="IPR009057">
    <property type="entry name" value="Homeodomain-like_sf"/>
</dbReference>
<dbReference type="SUPFAM" id="SSF53098">
    <property type="entry name" value="Ribonuclease H-like"/>
    <property type="match status" value="1"/>
</dbReference>